<accession>A0A975G310</accession>
<dbReference type="SUPFAM" id="SSF52172">
    <property type="entry name" value="CheY-like"/>
    <property type="match status" value="1"/>
</dbReference>
<name>A0A975G310_9CAUL</name>
<dbReference type="PROSITE" id="PS50110">
    <property type="entry name" value="RESPONSE_REGULATORY"/>
    <property type="match status" value="1"/>
</dbReference>
<dbReference type="KEGG" id="caul:KCG34_10270"/>
<dbReference type="Proteomes" id="UP000676409">
    <property type="component" value="Chromosome"/>
</dbReference>
<evidence type="ECO:0000313" key="4">
    <source>
        <dbReference type="Proteomes" id="UP000676409"/>
    </source>
</evidence>
<proteinExistence type="predicted"/>
<keyword evidence="4" id="KW-1185">Reference proteome</keyword>
<dbReference type="Gene3D" id="3.40.50.2300">
    <property type="match status" value="1"/>
</dbReference>
<evidence type="ECO:0000256" key="1">
    <source>
        <dbReference type="PROSITE-ProRule" id="PRU00169"/>
    </source>
</evidence>
<reference evidence="3" key="1">
    <citation type="submission" date="2021-04" db="EMBL/GenBank/DDBJ databases">
        <title>The complete genome sequence of Caulobacter sp. S6.</title>
        <authorList>
            <person name="Tang Y."/>
            <person name="Ouyang W."/>
            <person name="Liu Q."/>
            <person name="Huang B."/>
            <person name="Guo Z."/>
            <person name="Lei P."/>
        </authorList>
    </citation>
    <scope>NUCLEOTIDE SEQUENCE</scope>
    <source>
        <strain evidence="3">S6</strain>
    </source>
</reference>
<dbReference type="InterPro" id="IPR011006">
    <property type="entry name" value="CheY-like_superfamily"/>
</dbReference>
<evidence type="ECO:0000259" key="2">
    <source>
        <dbReference type="PROSITE" id="PS50110"/>
    </source>
</evidence>
<sequence length="84" mass="9085">MQSQSMPSHHILVVDDDFLVRSHAVESLEKAGFRVVEAFGTAAGLAALKDNPGIKLVCTDVNMPGELNGMDLAMSVRAHHGTWR</sequence>
<dbReference type="GO" id="GO:0000160">
    <property type="term" value="P:phosphorelay signal transduction system"/>
    <property type="evidence" value="ECO:0007669"/>
    <property type="project" value="InterPro"/>
</dbReference>
<feature type="domain" description="Response regulatory" evidence="2">
    <location>
        <begin position="10"/>
        <end position="84"/>
    </location>
</feature>
<evidence type="ECO:0000313" key="3">
    <source>
        <dbReference type="EMBL" id="QUD90208.1"/>
    </source>
</evidence>
<feature type="modified residue" description="4-aspartylphosphate" evidence="1">
    <location>
        <position position="60"/>
    </location>
</feature>
<dbReference type="EMBL" id="CP073078">
    <property type="protein sequence ID" value="QUD90208.1"/>
    <property type="molecule type" value="Genomic_DNA"/>
</dbReference>
<dbReference type="AlphaFoldDB" id="A0A975G310"/>
<dbReference type="Pfam" id="PF00072">
    <property type="entry name" value="Response_reg"/>
    <property type="match status" value="1"/>
</dbReference>
<protein>
    <submittedName>
        <fullName evidence="3">Response regulator</fullName>
    </submittedName>
</protein>
<dbReference type="InterPro" id="IPR001789">
    <property type="entry name" value="Sig_transdc_resp-reg_receiver"/>
</dbReference>
<gene>
    <name evidence="3" type="ORF">KCG34_10270</name>
</gene>
<keyword evidence="1" id="KW-0597">Phosphoprotein</keyword>
<organism evidence="3 4">
    <name type="scientific">Phenylobacterium montanum</name>
    <dbReference type="NCBI Taxonomy" id="2823693"/>
    <lineage>
        <taxon>Bacteria</taxon>
        <taxon>Pseudomonadati</taxon>
        <taxon>Pseudomonadota</taxon>
        <taxon>Alphaproteobacteria</taxon>
        <taxon>Caulobacterales</taxon>
        <taxon>Caulobacteraceae</taxon>
        <taxon>Phenylobacterium</taxon>
    </lineage>
</organism>